<dbReference type="InterPro" id="IPR011009">
    <property type="entry name" value="Kinase-like_dom_sf"/>
</dbReference>
<proteinExistence type="predicted"/>
<dbReference type="EC" id="4.1.1.65" evidence="3"/>
<dbReference type="OrthoDB" id="5973539at2759"/>
<dbReference type="PROSITE" id="PS00108">
    <property type="entry name" value="PROTEIN_KINASE_ST"/>
    <property type="match status" value="1"/>
</dbReference>
<dbReference type="InterPro" id="IPR000719">
    <property type="entry name" value="Prot_kinase_dom"/>
</dbReference>
<reference evidence="14" key="1">
    <citation type="submission" date="2021-06" db="EMBL/GenBank/DDBJ databases">
        <authorList>
            <person name="Kallberg Y."/>
            <person name="Tangrot J."/>
            <person name="Rosling A."/>
        </authorList>
    </citation>
    <scope>NUCLEOTIDE SEQUENCE</scope>
    <source>
        <strain evidence="14">FL130A</strain>
    </source>
</reference>
<dbReference type="NCBIfam" id="TIGR00163">
    <property type="entry name" value="PS_decarb"/>
    <property type="match status" value="1"/>
</dbReference>
<gene>
    <name evidence="14" type="ORF">ALEPTO_LOCUS9208</name>
</gene>
<keyword evidence="8" id="KW-0456">Lyase</keyword>
<feature type="domain" description="Protein kinase" evidence="13">
    <location>
        <begin position="507"/>
        <end position="818"/>
    </location>
</feature>
<evidence type="ECO:0000256" key="12">
    <source>
        <dbReference type="SAM" id="MobiDB-lite"/>
    </source>
</evidence>
<sequence>MSQDKPEQDIHNDKDNNVVEALRTIVSATKDRDVKSIGIFSNSNSTHPHDTLVHRFLSPLYKVAPSIERLAAREHFGNFVIVRETGEKIWEEMPIYARIGMHLLFLEDKVVELSSIQRLFSEESIRQGKYFDSPGSAHNIPHFIAQYQIDLSELVEPDINKYATFNEFFYRKLRKDARPIDENADVVVSPADCRMIAFENIDLATKYWIKGREFTVENLLQSKELAKKFDGGSIGIFRLAPQDYHRFHSPIDTIIGAETHIPGTYYTVNPMAVNKDLDVFTKNVRTVLLLKPEPPSSSASSEQGEKEVAFIAIGALLVGSIRITAHENQKISKGDELGYFAYGGSTIIVLWQKGEISFDSDLITNSKNQLETLVKIFIFNHVNDSYLDLVNKYGIHIDIGASSRIMLPYRDTSSTENSQNYTISTNLRQIQRNFVEFCRPATAQFNILHRVTAGLSDLHQKLRSQQQQKVKRSQSILQDSRDKSCATIDKTNAASNHSHNDTQKHSRRLDSREGRGTFSQTLCAEDTYFPGRPLVAIKMMATKYNSIGIQECKILRYLNASDVNNSVPVVKIFNTFVFEQHFCLVFEYLKGGMLTTVPKNQPEHTRLHVIRKFACQILSALMYLQKMGVLHADLKPDNILLDSGNSSALKIIDFGNAMNLDDVSIYFKTFEIQNPLYRAPEVLLGIPFGSAIDMWSLGCIICEIWLGRPIFQSSTELLDQSQQQQGMPRKSIIYAIIQILGKFPTSPYSRAKFQMEDILLEGEDDPLFEAKIHAFRKSRLCKVLKTCNVDFINFIDDLFQYDPLKRPSPREVLCHPFLAPLFPFSLFHEESNNSNSNNHQNRRSCQLFFSST</sequence>
<dbReference type="PANTHER" id="PTHR10067:SF17">
    <property type="entry name" value="PHOSPHATIDYLSERINE DECARBOXYLASE PROENZYME 2"/>
    <property type="match status" value="1"/>
</dbReference>
<evidence type="ECO:0000256" key="1">
    <source>
        <dbReference type="ARBA" id="ARBA00001928"/>
    </source>
</evidence>
<dbReference type="InterPro" id="IPR033177">
    <property type="entry name" value="PSD-B"/>
</dbReference>
<dbReference type="Pfam" id="PF02666">
    <property type="entry name" value="PS_Dcarbxylase"/>
    <property type="match status" value="1"/>
</dbReference>
<evidence type="ECO:0000313" key="15">
    <source>
        <dbReference type="Proteomes" id="UP000789508"/>
    </source>
</evidence>
<dbReference type="PANTHER" id="PTHR10067">
    <property type="entry name" value="PHOSPHATIDYLSERINE DECARBOXYLASE"/>
    <property type="match status" value="1"/>
</dbReference>
<dbReference type="InterPro" id="IPR008271">
    <property type="entry name" value="Ser/Thr_kinase_AS"/>
</dbReference>
<dbReference type="Gene3D" id="1.10.510.10">
    <property type="entry name" value="Transferase(Phosphotransferase) domain 1"/>
    <property type="match status" value="1"/>
</dbReference>
<evidence type="ECO:0000256" key="10">
    <source>
        <dbReference type="ARBA" id="ARBA00023317"/>
    </source>
</evidence>
<evidence type="ECO:0000256" key="3">
    <source>
        <dbReference type="ARBA" id="ARBA00012243"/>
    </source>
</evidence>
<dbReference type="GO" id="GO:0046474">
    <property type="term" value="P:glycerophospholipid biosynthetic process"/>
    <property type="evidence" value="ECO:0007669"/>
    <property type="project" value="UniProtKB-ARBA"/>
</dbReference>
<feature type="region of interest" description="Disordered" evidence="12">
    <location>
        <begin position="490"/>
        <end position="513"/>
    </location>
</feature>
<keyword evidence="15" id="KW-1185">Reference proteome</keyword>
<dbReference type="PROSITE" id="PS50011">
    <property type="entry name" value="PROTEIN_KINASE_DOM"/>
    <property type="match status" value="1"/>
</dbReference>
<name>A0A9N9D480_9GLOM</name>
<dbReference type="Proteomes" id="UP000789508">
    <property type="component" value="Unassembled WGS sequence"/>
</dbReference>
<keyword evidence="10" id="KW-0670">Pyruvate</keyword>
<evidence type="ECO:0000313" key="14">
    <source>
        <dbReference type="EMBL" id="CAG8627128.1"/>
    </source>
</evidence>
<keyword evidence="6" id="KW-0443">Lipid metabolism</keyword>
<evidence type="ECO:0000256" key="11">
    <source>
        <dbReference type="ARBA" id="ARBA00024326"/>
    </source>
</evidence>
<dbReference type="GO" id="GO:0004609">
    <property type="term" value="F:phosphatidylserine decarboxylase activity"/>
    <property type="evidence" value="ECO:0007669"/>
    <property type="project" value="UniProtKB-EC"/>
</dbReference>
<dbReference type="SUPFAM" id="SSF56112">
    <property type="entry name" value="Protein kinase-like (PK-like)"/>
    <property type="match status" value="1"/>
</dbReference>
<evidence type="ECO:0000259" key="13">
    <source>
        <dbReference type="PROSITE" id="PS50011"/>
    </source>
</evidence>
<dbReference type="InterPro" id="IPR003817">
    <property type="entry name" value="PS_Dcarbxylase"/>
</dbReference>
<evidence type="ECO:0000256" key="5">
    <source>
        <dbReference type="ARBA" id="ARBA00022793"/>
    </source>
</evidence>
<comment type="pathway">
    <text evidence="11">Phospholipid metabolism; phosphatidylethanolamine biosynthesis.</text>
</comment>
<evidence type="ECO:0000256" key="2">
    <source>
        <dbReference type="ARBA" id="ARBA00005189"/>
    </source>
</evidence>
<dbReference type="Gene3D" id="3.30.200.20">
    <property type="entry name" value="Phosphorylase Kinase, domain 1"/>
    <property type="match status" value="1"/>
</dbReference>
<comment type="cofactor">
    <cofactor evidence="1">
        <name>pyruvate</name>
        <dbReference type="ChEBI" id="CHEBI:15361"/>
    </cofactor>
</comment>
<organism evidence="14 15">
    <name type="scientific">Ambispora leptoticha</name>
    <dbReference type="NCBI Taxonomy" id="144679"/>
    <lineage>
        <taxon>Eukaryota</taxon>
        <taxon>Fungi</taxon>
        <taxon>Fungi incertae sedis</taxon>
        <taxon>Mucoromycota</taxon>
        <taxon>Glomeromycotina</taxon>
        <taxon>Glomeromycetes</taxon>
        <taxon>Archaeosporales</taxon>
        <taxon>Ambisporaceae</taxon>
        <taxon>Ambispora</taxon>
    </lineage>
</organism>
<comment type="caution">
    <text evidence="14">The sequence shown here is derived from an EMBL/GenBank/DDBJ whole genome shotgun (WGS) entry which is preliminary data.</text>
</comment>
<keyword evidence="5" id="KW-0210">Decarboxylase</keyword>
<dbReference type="Pfam" id="PF00069">
    <property type="entry name" value="Pkinase"/>
    <property type="match status" value="1"/>
</dbReference>
<keyword evidence="4" id="KW-0444">Lipid biosynthesis</keyword>
<evidence type="ECO:0000256" key="6">
    <source>
        <dbReference type="ARBA" id="ARBA00023098"/>
    </source>
</evidence>
<dbReference type="GO" id="GO:0004672">
    <property type="term" value="F:protein kinase activity"/>
    <property type="evidence" value="ECO:0007669"/>
    <property type="project" value="InterPro"/>
</dbReference>
<feature type="compositionally biased region" description="Basic and acidic residues" evidence="12">
    <location>
        <begin position="498"/>
        <end position="513"/>
    </location>
</feature>
<dbReference type="AlphaFoldDB" id="A0A9N9D480"/>
<keyword evidence="9" id="KW-1208">Phospholipid metabolism</keyword>
<dbReference type="SMART" id="SM00220">
    <property type="entry name" value="S_TKc"/>
    <property type="match status" value="1"/>
</dbReference>
<dbReference type="GO" id="GO:0005524">
    <property type="term" value="F:ATP binding"/>
    <property type="evidence" value="ECO:0007669"/>
    <property type="project" value="InterPro"/>
</dbReference>
<accession>A0A9N9D480</accession>
<evidence type="ECO:0000256" key="7">
    <source>
        <dbReference type="ARBA" id="ARBA00023209"/>
    </source>
</evidence>
<comment type="pathway">
    <text evidence="2">Lipid metabolism.</text>
</comment>
<dbReference type="EMBL" id="CAJVPS010006608">
    <property type="protein sequence ID" value="CAG8627128.1"/>
    <property type="molecule type" value="Genomic_DNA"/>
</dbReference>
<evidence type="ECO:0000256" key="8">
    <source>
        <dbReference type="ARBA" id="ARBA00023239"/>
    </source>
</evidence>
<keyword evidence="7" id="KW-0594">Phospholipid biosynthesis</keyword>
<evidence type="ECO:0000256" key="4">
    <source>
        <dbReference type="ARBA" id="ARBA00022516"/>
    </source>
</evidence>
<evidence type="ECO:0000256" key="9">
    <source>
        <dbReference type="ARBA" id="ARBA00023264"/>
    </source>
</evidence>
<protein>
    <recommendedName>
        <fullName evidence="3">phosphatidylserine decarboxylase</fullName>
        <ecNumber evidence="3">4.1.1.65</ecNumber>
    </recommendedName>
</protein>